<feature type="compositionally biased region" description="Basic and acidic residues" evidence="1">
    <location>
        <begin position="255"/>
        <end position="269"/>
    </location>
</feature>
<evidence type="ECO:0000256" key="1">
    <source>
        <dbReference type="SAM" id="MobiDB-lite"/>
    </source>
</evidence>
<feature type="non-terminal residue" evidence="2">
    <location>
        <position position="382"/>
    </location>
</feature>
<feature type="compositionally biased region" description="Pro residues" evidence="1">
    <location>
        <begin position="363"/>
        <end position="373"/>
    </location>
</feature>
<reference evidence="2" key="1">
    <citation type="submission" date="2020-02" db="EMBL/GenBank/DDBJ databases">
        <authorList>
            <person name="Meier V. D."/>
        </authorList>
    </citation>
    <scope>NUCLEOTIDE SEQUENCE</scope>
    <source>
        <strain evidence="2">AVDCRST_MAG73</strain>
    </source>
</reference>
<feature type="compositionally biased region" description="Basic residues" evidence="1">
    <location>
        <begin position="347"/>
        <end position="362"/>
    </location>
</feature>
<feature type="compositionally biased region" description="Low complexity" evidence="1">
    <location>
        <begin position="64"/>
        <end position="76"/>
    </location>
</feature>
<feature type="compositionally biased region" description="Low complexity" evidence="1">
    <location>
        <begin position="42"/>
        <end position="56"/>
    </location>
</feature>
<feature type="compositionally biased region" description="Basic residues" evidence="1">
    <location>
        <begin position="140"/>
        <end position="155"/>
    </location>
</feature>
<feature type="compositionally biased region" description="Low complexity" evidence="1">
    <location>
        <begin position="7"/>
        <end position="18"/>
    </location>
</feature>
<accession>A0A6J4U494</accession>
<organism evidence="2">
    <name type="scientific">uncultured Thermomicrobiales bacterium</name>
    <dbReference type="NCBI Taxonomy" id="1645740"/>
    <lineage>
        <taxon>Bacteria</taxon>
        <taxon>Pseudomonadati</taxon>
        <taxon>Thermomicrobiota</taxon>
        <taxon>Thermomicrobia</taxon>
        <taxon>Thermomicrobiales</taxon>
        <taxon>environmental samples</taxon>
    </lineage>
</organism>
<dbReference type="EMBL" id="CADCWE010000114">
    <property type="protein sequence ID" value="CAA9540313.1"/>
    <property type="molecule type" value="Genomic_DNA"/>
</dbReference>
<feature type="compositionally biased region" description="Basic residues" evidence="1">
    <location>
        <begin position="244"/>
        <end position="254"/>
    </location>
</feature>
<feature type="region of interest" description="Disordered" evidence="1">
    <location>
        <begin position="311"/>
        <end position="382"/>
    </location>
</feature>
<feature type="region of interest" description="Disordered" evidence="1">
    <location>
        <begin position="1"/>
        <end position="217"/>
    </location>
</feature>
<protein>
    <submittedName>
        <fullName evidence="2">Uncharacterized protein</fullName>
    </submittedName>
</protein>
<feature type="non-terminal residue" evidence="2">
    <location>
        <position position="1"/>
    </location>
</feature>
<proteinExistence type="predicted"/>
<sequence length="382" mass="42997">VRRSQPTTRAVTRATGGAHHQTRRPLPHPRQDRPRRRRDLAADQALVAAAAAGDLGAARRRAGSGRARPGEARLAPGAGGRRGDAGAAGGRDRRTGDRRPALDHPGTGLRGEPALLRRGRRRDPGRLPRRAGAPPLDRRPGRRRPDHALLRRPRRRCDPGRRGQQRPDRARPDRLPAGGWGQDRRLAAALFAAGAADEGPPRPAGDQPRRLRLRRRPADHLGLVRHLHLRRAVPARRAPGGAVGHRRRLRRRDPNRRGPDRDRPGDPARLHRLGSRRDRRFCPLHRLPADRELRHRAPDLPLHAPDLLVRRADRRLGRRPTARHRRRPARPPDRRRGAGGRADLAVRHLRLPLQGRRHRPPRKLPLPPFPGPPGRRRRRPGV</sequence>
<feature type="compositionally biased region" description="Basic residues" evidence="1">
    <location>
        <begin position="117"/>
        <end position="129"/>
    </location>
</feature>
<name>A0A6J4U494_9BACT</name>
<gene>
    <name evidence="2" type="ORF">AVDCRST_MAG73-1870</name>
</gene>
<feature type="compositionally biased region" description="Basic residues" evidence="1">
    <location>
        <begin position="316"/>
        <end position="329"/>
    </location>
</feature>
<dbReference type="AlphaFoldDB" id="A0A6J4U494"/>
<feature type="compositionally biased region" description="Low complexity" evidence="1">
    <location>
        <begin position="187"/>
        <end position="196"/>
    </location>
</feature>
<evidence type="ECO:0000313" key="2">
    <source>
        <dbReference type="EMBL" id="CAA9540313.1"/>
    </source>
</evidence>
<feature type="compositionally biased region" description="Basic residues" evidence="1">
    <location>
        <begin position="20"/>
        <end position="38"/>
    </location>
</feature>
<feature type="compositionally biased region" description="Basic and acidic residues" evidence="1">
    <location>
        <begin position="90"/>
        <end position="102"/>
    </location>
</feature>
<feature type="region of interest" description="Disordered" evidence="1">
    <location>
        <begin position="230"/>
        <end position="274"/>
    </location>
</feature>
<feature type="compositionally biased region" description="Basic and acidic residues" evidence="1">
    <location>
        <begin position="156"/>
        <end position="174"/>
    </location>
</feature>